<protein>
    <submittedName>
        <fullName evidence="2">Uncharacterized protein</fullName>
    </submittedName>
</protein>
<accession>A0AAE0W8P0</accession>
<keyword evidence="3" id="KW-1185">Reference proteome</keyword>
<evidence type="ECO:0000313" key="3">
    <source>
        <dbReference type="Proteomes" id="UP001195483"/>
    </source>
</evidence>
<feature type="region of interest" description="Disordered" evidence="1">
    <location>
        <begin position="29"/>
        <end position="85"/>
    </location>
</feature>
<gene>
    <name evidence="2" type="ORF">CHS0354_005870</name>
</gene>
<comment type="caution">
    <text evidence="2">The sequence shown here is derived from an EMBL/GenBank/DDBJ whole genome shotgun (WGS) entry which is preliminary data.</text>
</comment>
<feature type="compositionally biased region" description="Polar residues" evidence="1">
    <location>
        <begin position="39"/>
        <end position="52"/>
    </location>
</feature>
<proteinExistence type="predicted"/>
<reference evidence="2" key="2">
    <citation type="journal article" date="2021" name="Genome Biol. Evol.">
        <title>Developing a high-quality reference genome for a parasitic bivalve with doubly uniparental inheritance (Bivalvia: Unionida).</title>
        <authorList>
            <person name="Smith C.H."/>
        </authorList>
    </citation>
    <scope>NUCLEOTIDE SEQUENCE</scope>
    <source>
        <strain evidence="2">CHS0354</strain>
        <tissue evidence="2">Mantle</tissue>
    </source>
</reference>
<dbReference type="Proteomes" id="UP001195483">
    <property type="component" value="Unassembled WGS sequence"/>
</dbReference>
<dbReference type="AlphaFoldDB" id="A0AAE0W8P0"/>
<reference evidence="2" key="1">
    <citation type="journal article" date="2021" name="Genome Biol. Evol.">
        <title>A High-Quality Reference Genome for a Parasitic Bivalve with Doubly Uniparental Inheritance (Bivalvia: Unionida).</title>
        <authorList>
            <person name="Smith C.H."/>
        </authorList>
    </citation>
    <scope>NUCLEOTIDE SEQUENCE</scope>
    <source>
        <strain evidence="2">CHS0354</strain>
    </source>
</reference>
<sequence>MAMNIRKANIRKANEEVKKIVETAIAKMGAEEEPCPIHGTSNLSMSNETTATIKEHDQNEHEPWSSYEPKHKPSEEPKTRPSEVLKQSDDLLLIQFSPHRESVVKKQIDVSSTQMFFFQIKNVISRS</sequence>
<dbReference type="EMBL" id="JAEAOA010000420">
    <property type="protein sequence ID" value="KAK3605566.1"/>
    <property type="molecule type" value="Genomic_DNA"/>
</dbReference>
<evidence type="ECO:0000256" key="1">
    <source>
        <dbReference type="SAM" id="MobiDB-lite"/>
    </source>
</evidence>
<organism evidence="2 3">
    <name type="scientific">Potamilus streckersoni</name>
    <dbReference type="NCBI Taxonomy" id="2493646"/>
    <lineage>
        <taxon>Eukaryota</taxon>
        <taxon>Metazoa</taxon>
        <taxon>Spiralia</taxon>
        <taxon>Lophotrochozoa</taxon>
        <taxon>Mollusca</taxon>
        <taxon>Bivalvia</taxon>
        <taxon>Autobranchia</taxon>
        <taxon>Heteroconchia</taxon>
        <taxon>Palaeoheterodonta</taxon>
        <taxon>Unionida</taxon>
        <taxon>Unionoidea</taxon>
        <taxon>Unionidae</taxon>
        <taxon>Ambleminae</taxon>
        <taxon>Lampsilini</taxon>
        <taxon>Potamilus</taxon>
    </lineage>
</organism>
<reference evidence="2" key="3">
    <citation type="submission" date="2023-05" db="EMBL/GenBank/DDBJ databases">
        <authorList>
            <person name="Smith C.H."/>
        </authorList>
    </citation>
    <scope>NUCLEOTIDE SEQUENCE</scope>
    <source>
        <strain evidence="2">CHS0354</strain>
        <tissue evidence="2">Mantle</tissue>
    </source>
</reference>
<evidence type="ECO:0000313" key="2">
    <source>
        <dbReference type="EMBL" id="KAK3605566.1"/>
    </source>
</evidence>
<feature type="compositionally biased region" description="Basic and acidic residues" evidence="1">
    <location>
        <begin position="53"/>
        <end position="85"/>
    </location>
</feature>
<name>A0AAE0W8P0_9BIVA</name>